<dbReference type="Pfam" id="PF01523">
    <property type="entry name" value="PmbA_TldD_1st"/>
    <property type="match status" value="1"/>
</dbReference>
<dbReference type="Pfam" id="PF19290">
    <property type="entry name" value="PmbA_TldD_2nd"/>
    <property type="match status" value="1"/>
</dbReference>
<dbReference type="InterPro" id="IPR045569">
    <property type="entry name" value="Metalloprtase-TldD/E_C"/>
</dbReference>
<dbReference type="Pfam" id="PF19289">
    <property type="entry name" value="PmbA_TldD_3rd"/>
    <property type="match status" value="1"/>
</dbReference>
<comment type="caution">
    <text evidence="5">The sequence shown here is derived from an EMBL/GenBank/DDBJ whole genome shotgun (WGS) entry which is preliminary data.</text>
</comment>
<dbReference type="InterPro" id="IPR035068">
    <property type="entry name" value="TldD/PmbA_N"/>
</dbReference>
<dbReference type="EMBL" id="QUAH01000010">
    <property type="protein sequence ID" value="RFT15364.1"/>
    <property type="molecule type" value="Genomic_DNA"/>
</dbReference>
<dbReference type="InterPro" id="IPR036059">
    <property type="entry name" value="TldD/PmbA_sf"/>
</dbReference>
<feature type="domain" description="Metalloprotease TldD/E C-terminal" evidence="3">
    <location>
        <begin position="233"/>
        <end position="445"/>
    </location>
</feature>
<reference evidence="5 6" key="1">
    <citation type="submission" date="2018-08" db="EMBL/GenBank/DDBJ databases">
        <title>Genome analysis of the thermophilic bacterium of the candidate phylum Aminicenantes from deep subsurface aquifer revealed its physiology and ecological role.</title>
        <authorList>
            <person name="Kadnikov V.V."/>
            <person name="Mardanov A.V."/>
            <person name="Beletsky A.V."/>
            <person name="Karnachuk O.V."/>
            <person name="Ravin N.V."/>
        </authorList>
    </citation>
    <scope>NUCLEOTIDE SEQUENCE [LARGE SCALE GENOMIC DNA]</scope>
    <source>
        <strain evidence="5">BY38</strain>
    </source>
</reference>
<dbReference type="SUPFAM" id="SSF111283">
    <property type="entry name" value="Putative modulator of DNA gyrase, PmbA/TldD"/>
    <property type="match status" value="1"/>
</dbReference>
<protein>
    <submittedName>
        <fullName evidence="5">TldE protein, part of TldE/TldD proteolytic complex</fullName>
    </submittedName>
</protein>
<evidence type="ECO:0000259" key="3">
    <source>
        <dbReference type="Pfam" id="PF19289"/>
    </source>
</evidence>
<feature type="domain" description="Metalloprotease TldD/E N-terminal" evidence="2">
    <location>
        <begin position="28"/>
        <end position="89"/>
    </location>
</feature>
<comment type="similarity">
    <text evidence="1">Belongs to the peptidase U62 family.</text>
</comment>
<accession>A0A3E2BKZ7</accession>
<evidence type="ECO:0000259" key="2">
    <source>
        <dbReference type="Pfam" id="PF01523"/>
    </source>
</evidence>
<evidence type="ECO:0000313" key="5">
    <source>
        <dbReference type="EMBL" id="RFT15364.1"/>
    </source>
</evidence>
<dbReference type="PANTHER" id="PTHR43421">
    <property type="entry name" value="METALLOPROTEASE PMBA"/>
    <property type="match status" value="1"/>
</dbReference>
<sequence>MKAASHDLRKLAEKLVQYGRKLGADEMEVTLYDGREFNVDVRLGRIENLVEADSRYCAFRLFKDKKVASASSSDLNLSTLQALVRKALTRASLTHADEFAGLPAPARFKVTEDSLKLYDPEVAGLRPQEKIKMALATERIALEDRRITNSFGASFVSNELRTILVNSSGFSGEYLQTYCSLSLGLQAGQGDHLVEDYWFSSKRHLRDLATPEEVARTAVERTVRQLNPQKVKTQNVPVIFEPTMTSWLLAFLFSCVSGTAVYQQTTFLAGRLGEKIGNDLITVIDDGLLPGRLGSRPFDSEGVPTQRTVVIENGVLRNYLCNTYAARKLNLPATGNGNGRGVVPNNFYLEPGTITPDEIIRSTRKGFLLTRVIGHGLNSVTGDISRGACGLWIEDGQAVYPVSEVTIAGNLGQILQNIELVGNDIQFESPVCGPTIRVGEMTVAGK</sequence>
<dbReference type="InterPro" id="IPR002510">
    <property type="entry name" value="Metalloprtase-TldD/E_N"/>
</dbReference>
<proteinExistence type="inferred from homology"/>
<feature type="domain" description="Metalloprotease TldD/E central" evidence="4">
    <location>
        <begin position="125"/>
        <end position="226"/>
    </location>
</feature>
<evidence type="ECO:0000256" key="1">
    <source>
        <dbReference type="ARBA" id="ARBA00005836"/>
    </source>
</evidence>
<gene>
    <name evidence="5" type="ORF">OP8BY_0473</name>
</gene>
<dbReference type="InterPro" id="IPR045570">
    <property type="entry name" value="Metalloprtase-TldD/E_cen_dom"/>
</dbReference>
<dbReference type="Gene3D" id="3.30.2290.10">
    <property type="entry name" value="PmbA/TldD superfamily"/>
    <property type="match status" value="1"/>
</dbReference>
<name>A0A3E2BKZ7_9BACT</name>
<organism evidence="5 6">
    <name type="scientific">Candidatus Saccharicenans subterraneus</name>
    <dbReference type="NCBI Taxonomy" id="2508984"/>
    <lineage>
        <taxon>Bacteria</taxon>
        <taxon>Candidatus Aminicenantota</taxon>
        <taxon>Candidatus Aminicenantia</taxon>
        <taxon>Candidatus Aminicenantales</taxon>
        <taxon>Candidatus Saccharicenantaceae</taxon>
        <taxon>Candidatus Saccharicenans</taxon>
    </lineage>
</organism>
<dbReference type="AlphaFoldDB" id="A0A3E2BKZ7"/>
<evidence type="ECO:0000259" key="4">
    <source>
        <dbReference type="Pfam" id="PF19290"/>
    </source>
</evidence>
<dbReference type="Proteomes" id="UP000257323">
    <property type="component" value="Unassembled WGS sequence"/>
</dbReference>
<dbReference type="GO" id="GO:0005829">
    <property type="term" value="C:cytosol"/>
    <property type="evidence" value="ECO:0007669"/>
    <property type="project" value="TreeGrafter"/>
</dbReference>
<evidence type="ECO:0000313" key="6">
    <source>
        <dbReference type="Proteomes" id="UP000257323"/>
    </source>
</evidence>
<dbReference type="GO" id="GO:0008237">
    <property type="term" value="F:metallopeptidase activity"/>
    <property type="evidence" value="ECO:0007669"/>
    <property type="project" value="InterPro"/>
</dbReference>
<dbReference type="PANTHER" id="PTHR43421:SF1">
    <property type="entry name" value="METALLOPROTEASE PMBA"/>
    <property type="match status" value="1"/>
</dbReference>
<dbReference type="InterPro" id="IPR047657">
    <property type="entry name" value="PmbA"/>
</dbReference>
<dbReference type="GO" id="GO:0006508">
    <property type="term" value="P:proteolysis"/>
    <property type="evidence" value="ECO:0007669"/>
    <property type="project" value="InterPro"/>
</dbReference>